<evidence type="ECO:0000256" key="3">
    <source>
        <dbReference type="ARBA" id="ARBA00022448"/>
    </source>
</evidence>
<name>A0A367XVD0_9ASCO</name>
<dbReference type="AlphaFoldDB" id="A0A367XVD0"/>
<reference evidence="11 12" key="1">
    <citation type="submission" date="2018-06" db="EMBL/GenBank/DDBJ databases">
        <title>Whole genome sequencing of Candida tropicalis (genome annotated by CSBL at Korea University).</title>
        <authorList>
            <person name="Ahn J."/>
        </authorList>
    </citation>
    <scope>NUCLEOTIDE SEQUENCE [LARGE SCALE GENOMIC DNA]</scope>
    <source>
        <strain evidence="11 12">ATCC 20962</strain>
    </source>
</reference>
<dbReference type="GO" id="GO:0016125">
    <property type="term" value="P:sterol metabolic process"/>
    <property type="evidence" value="ECO:0007669"/>
    <property type="project" value="UniProtKB-UniRule"/>
</dbReference>
<keyword evidence="8 10" id="KW-0443">Lipid metabolism</keyword>
<evidence type="ECO:0000256" key="2">
    <source>
        <dbReference type="ARBA" id="ARBA00009187"/>
    </source>
</evidence>
<keyword evidence="10" id="KW-0746">Sphingolipid metabolism</keyword>
<evidence type="ECO:0000313" key="11">
    <source>
        <dbReference type="EMBL" id="RCK57585.1"/>
    </source>
</evidence>
<dbReference type="InterPro" id="IPR007290">
    <property type="entry name" value="Arv1"/>
</dbReference>
<dbReference type="Proteomes" id="UP000253472">
    <property type="component" value="Unassembled WGS sequence"/>
</dbReference>
<feature type="transmembrane region" description="Helical" evidence="10">
    <location>
        <begin position="174"/>
        <end position="196"/>
    </location>
</feature>
<keyword evidence="4 10" id="KW-0812">Transmembrane</keyword>
<comment type="function">
    <text evidence="10">Mediator of sterol homeostasis involved in sterol uptake, trafficking and distribution into membranes.</text>
</comment>
<keyword evidence="10" id="KW-0333">Golgi apparatus</keyword>
<proteinExistence type="inferred from homology"/>
<dbReference type="GO" id="GO:0000139">
    <property type="term" value="C:Golgi membrane"/>
    <property type="evidence" value="ECO:0007669"/>
    <property type="project" value="UniProtKB-SubCell"/>
</dbReference>
<sequence length="243" mass="27862">MICIECGYPEIDCLYSRYKSEYIKLTVCPKCNKIADKYIEYDSVILFLDILLLKKQAYRHLSYNVTEQEVITSTHSAHNYTKIIRMFLLILSLEVYLTWANEEISPVHSKFINLVLTRGIMFQYLFFIVKLGVENVVLNASLQVVLRVWLKWGQTRREVNGNIPEGAVFAYKTVVLLVTTMVSGSIKLFPILMFIWPYDNLAITKKFIKSIAFFNIVEAVKIVTGYGGLECGVGEVVEVFLAV</sequence>
<dbReference type="STRING" id="5486.A0A367XVD0"/>
<evidence type="ECO:0000256" key="6">
    <source>
        <dbReference type="ARBA" id="ARBA00022989"/>
    </source>
</evidence>
<dbReference type="GO" id="GO:0006665">
    <property type="term" value="P:sphingolipid metabolic process"/>
    <property type="evidence" value="ECO:0007669"/>
    <property type="project" value="UniProtKB-UniRule"/>
</dbReference>
<dbReference type="GO" id="GO:0097036">
    <property type="term" value="P:regulation of plasma membrane sterol distribution"/>
    <property type="evidence" value="ECO:0007669"/>
    <property type="project" value="UniProtKB-UniRule"/>
</dbReference>
<evidence type="ECO:0000256" key="1">
    <source>
        <dbReference type="ARBA" id="ARBA00004477"/>
    </source>
</evidence>
<feature type="transmembrane region" description="Helical" evidence="10">
    <location>
        <begin position="83"/>
        <end position="99"/>
    </location>
</feature>
<evidence type="ECO:0000256" key="10">
    <source>
        <dbReference type="RuleBase" id="RU368065"/>
    </source>
</evidence>
<evidence type="ECO:0000256" key="9">
    <source>
        <dbReference type="ARBA" id="ARBA00023136"/>
    </source>
</evidence>
<keyword evidence="6 10" id="KW-1133">Transmembrane helix</keyword>
<keyword evidence="5 10" id="KW-0256">Endoplasmic reticulum</keyword>
<dbReference type="PANTHER" id="PTHR14467">
    <property type="entry name" value="ARV1"/>
    <property type="match status" value="1"/>
</dbReference>
<comment type="caution">
    <text evidence="11">The sequence shown here is derived from an EMBL/GenBank/DDBJ whole genome shotgun (WGS) entry which is preliminary data.</text>
</comment>
<protein>
    <recommendedName>
        <fullName evidence="10">Protein ARV</fullName>
    </recommendedName>
</protein>
<comment type="similarity">
    <text evidence="2 10">Belongs to the ARV1 family.</text>
</comment>
<evidence type="ECO:0000256" key="7">
    <source>
        <dbReference type="ARBA" id="ARBA00023055"/>
    </source>
</evidence>
<accession>A0A367XVD0</accession>
<dbReference type="GO" id="GO:0032541">
    <property type="term" value="C:cortical endoplasmic reticulum"/>
    <property type="evidence" value="ECO:0007669"/>
    <property type="project" value="TreeGrafter"/>
</dbReference>
<dbReference type="GO" id="GO:0005789">
    <property type="term" value="C:endoplasmic reticulum membrane"/>
    <property type="evidence" value="ECO:0007669"/>
    <property type="project" value="UniProtKB-SubCell"/>
</dbReference>
<dbReference type="Pfam" id="PF04161">
    <property type="entry name" value="Arv1"/>
    <property type="match status" value="1"/>
</dbReference>
<gene>
    <name evidence="11" type="primary">ARV1</name>
    <name evidence="11" type="ORF">Cantr_06440</name>
</gene>
<dbReference type="EMBL" id="QLNQ01000028">
    <property type="protein sequence ID" value="RCK57585.1"/>
    <property type="molecule type" value="Genomic_DNA"/>
</dbReference>
<keyword evidence="7 10" id="KW-0445">Lipid transport</keyword>
<keyword evidence="9 10" id="KW-0472">Membrane</keyword>
<dbReference type="OrthoDB" id="2192830at2759"/>
<keyword evidence="12" id="KW-1185">Reference proteome</keyword>
<keyword evidence="3 10" id="KW-0813">Transport</keyword>
<comment type="caution">
    <text evidence="10">Lacks conserved residue(s) required for the propagation of feature annotation.</text>
</comment>
<evidence type="ECO:0000256" key="8">
    <source>
        <dbReference type="ARBA" id="ARBA00023098"/>
    </source>
</evidence>
<dbReference type="GO" id="GO:0032366">
    <property type="term" value="P:intracellular sterol transport"/>
    <property type="evidence" value="ECO:0007669"/>
    <property type="project" value="UniProtKB-UniRule"/>
</dbReference>
<comment type="subcellular location">
    <subcellularLocation>
        <location evidence="1 10">Endoplasmic reticulum membrane</location>
        <topology evidence="1 10">Multi-pass membrane protein</topology>
    </subcellularLocation>
    <subcellularLocation>
        <location evidence="10">Golgi apparatus membrane</location>
        <topology evidence="10">Multi-pass membrane protein</topology>
    </subcellularLocation>
</comment>
<evidence type="ECO:0000256" key="4">
    <source>
        <dbReference type="ARBA" id="ARBA00022692"/>
    </source>
</evidence>
<comment type="function">
    <text evidence="10">Regulates also the sphingolipid metabolism.</text>
</comment>
<organism evidence="11 12">
    <name type="scientific">Candida viswanathii</name>
    <dbReference type="NCBI Taxonomy" id="5486"/>
    <lineage>
        <taxon>Eukaryota</taxon>
        <taxon>Fungi</taxon>
        <taxon>Dikarya</taxon>
        <taxon>Ascomycota</taxon>
        <taxon>Saccharomycotina</taxon>
        <taxon>Pichiomycetes</taxon>
        <taxon>Debaryomycetaceae</taxon>
        <taxon>Candida/Lodderomyces clade</taxon>
        <taxon>Candida</taxon>
    </lineage>
</organism>
<dbReference type="PANTHER" id="PTHR14467:SF0">
    <property type="entry name" value="PROTEIN ARV1"/>
    <property type="match status" value="1"/>
</dbReference>
<evidence type="ECO:0000313" key="12">
    <source>
        <dbReference type="Proteomes" id="UP000253472"/>
    </source>
</evidence>
<evidence type="ECO:0000256" key="5">
    <source>
        <dbReference type="ARBA" id="ARBA00022824"/>
    </source>
</evidence>